<dbReference type="HAMAP" id="MF_02128">
    <property type="entry name" value="TMP_kinase"/>
    <property type="match status" value="1"/>
</dbReference>
<comment type="similarity">
    <text evidence="2">Belongs to the thiamine-monophosphate kinase family.</text>
</comment>
<feature type="binding site" evidence="2">
    <location>
        <position position="243"/>
    </location>
    <ligand>
        <name>substrate</name>
    </ligand>
</feature>
<dbReference type="CDD" id="cd02194">
    <property type="entry name" value="ThiL"/>
    <property type="match status" value="1"/>
</dbReference>
<comment type="miscellaneous">
    <text evidence="2">Reaction mechanism of ThiL seems to utilize a direct, inline transfer of the gamma-phosphate of ATP to TMP rather than a phosphorylated enzyme intermediate.</text>
</comment>
<feature type="binding site" evidence="2">
    <location>
        <position position="153"/>
    </location>
    <ligand>
        <name>ATP</name>
        <dbReference type="ChEBI" id="CHEBI:30616"/>
    </ligand>
</feature>
<feature type="binding site" evidence="2">
    <location>
        <position position="107"/>
    </location>
    <ligand>
        <name>ATP</name>
        <dbReference type="ChEBI" id="CHEBI:30616"/>
    </ligand>
</feature>
<evidence type="ECO:0000313" key="5">
    <source>
        <dbReference type="EMBL" id="SHI41433.1"/>
    </source>
</evidence>
<dbReference type="PANTHER" id="PTHR30270:SF0">
    <property type="entry name" value="THIAMINE-MONOPHOSPHATE KINASE"/>
    <property type="match status" value="1"/>
</dbReference>
<dbReference type="Gene3D" id="3.30.1330.10">
    <property type="entry name" value="PurM-like, N-terminal domain"/>
    <property type="match status" value="1"/>
</dbReference>
<dbReference type="SUPFAM" id="SSF56042">
    <property type="entry name" value="PurM C-terminal domain-like"/>
    <property type="match status" value="1"/>
</dbReference>
<evidence type="ECO:0000256" key="2">
    <source>
        <dbReference type="HAMAP-Rule" id="MF_02128"/>
    </source>
</evidence>
<keyword evidence="6" id="KW-1185">Reference proteome</keyword>
<evidence type="ECO:0000313" key="6">
    <source>
        <dbReference type="Proteomes" id="UP000184510"/>
    </source>
</evidence>
<feature type="domain" description="PurM-like C-terminal" evidence="4">
    <location>
        <begin position="163"/>
        <end position="266"/>
    </location>
</feature>
<dbReference type="InterPro" id="IPR036921">
    <property type="entry name" value="PurM-like_N_sf"/>
</dbReference>
<keyword evidence="2 5" id="KW-0418">Kinase</keyword>
<dbReference type="PANTHER" id="PTHR30270">
    <property type="entry name" value="THIAMINE-MONOPHOSPHATE KINASE"/>
    <property type="match status" value="1"/>
</dbReference>
<evidence type="ECO:0000259" key="3">
    <source>
        <dbReference type="Pfam" id="PF00586"/>
    </source>
</evidence>
<dbReference type="InterPro" id="IPR006283">
    <property type="entry name" value="ThiL-like"/>
</dbReference>
<accession>A0A1M6AYX0</accession>
<gene>
    <name evidence="2" type="primary">thiL</name>
    <name evidence="5" type="ORF">SAMN02745181_0071</name>
</gene>
<keyword evidence="2" id="KW-0547">Nucleotide-binding</keyword>
<feature type="binding site" evidence="2">
    <location>
        <position position="32"/>
    </location>
    <ligand>
        <name>Mg(2+)</name>
        <dbReference type="ChEBI" id="CHEBI:18420"/>
        <label>4</label>
    </ligand>
</feature>
<proteinExistence type="inferred from homology"/>
<sequence>MNVSDLGEDPLIQRITAGLPQQANVIVGPGDDCAVIERNHTHDSLLKTDCIVEHVHFLPDTEAERIGWKAVARVVSDFAAMGGLPESLLVTLVIPPETETSWVESLYSGMQCCAEFYGFSIVGGETSSTTSSSPAMISIAGTGLVEKGQAILRSTAQDGDQIFVTGKLGGSIQGKHLDFHPRIEQARWLAEHFRPSAMMDLSDGVAKDLPRLAQASKLGFQLDTAKLPCSDGSTTENALSDGEDFELLFTLSAEHAEHLATIWHQHYPDIPLTCVGYMTRDESQELHGGWDHFKPA</sequence>
<dbReference type="UniPathway" id="UPA00060">
    <property type="reaction ID" value="UER00142"/>
</dbReference>
<dbReference type="Pfam" id="PF02769">
    <property type="entry name" value="AIRS_C"/>
    <property type="match status" value="1"/>
</dbReference>
<evidence type="ECO:0000259" key="4">
    <source>
        <dbReference type="Pfam" id="PF02769"/>
    </source>
</evidence>
<feature type="binding site" evidence="2">
    <location>
        <position position="49"/>
    </location>
    <ligand>
        <name>Mg(2+)</name>
        <dbReference type="ChEBI" id="CHEBI:18420"/>
        <label>1</label>
    </ligand>
</feature>
<dbReference type="GO" id="GO:0009228">
    <property type="term" value="P:thiamine biosynthetic process"/>
    <property type="evidence" value="ECO:0007669"/>
    <property type="project" value="UniProtKB-KW"/>
</dbReference>
<keyword evidence="2" id="KW-0067">ATP-binding</keyword>
<keyword evidence="2" id="KW-0808">Transferase</keyword>
<comment type="catalytic activity">
    <reaction evidence="2">
        <text>thiamine phosphate + ATP = thiamine diphosphate + ADP</text>
        <dbReference type="Rhea" id="RHEA:15913"/>
        <dbReference type="ChEBI" id="CHEBI:30616"/>
        <dbReference type="ChEBI" id="CHEBI:37575"/>
        <dbReference type="ChEBI" id="CHEBI:58937"/>
        <dbReference type="ChEBI" id="CHEBI:456216"/>
        <dbReference type="EC" id="2.7.4.16"/>
    </reaction>
</comment>
<feature type="binding site" evidence="2">
    <location>
        <position position="32"/>
    </location>
    <ligand>
        <name>Mg(2+)</name>
        <dbReference type="ChEBI" id="CHEBI:18420"/>
        <label>3</label>
    </ligand>
</feature>
<dbReference type="GO" id="GO:0009229">
    <property type="term" value="P:thiamine diphosphate biosynthetic process"/>
    <property type="evidence" value="ECO:0007669"/>
    <property type="project" value="UniProtKB-UniRule"/>
</dbReference>
<keyword evidence="1 2" id="KW-0784">Thiamine biosynthesis</keyword>
<dbReference type="Proteomes" id="UP000184510">
    <property type="component" value="Unassembled WGS sequence"/>
</dbReference>
<feature type="domain" description="PurM-like N-terminal" evidence="3">
    <location>
        <begin position="30"/>
        <end position="145"/>
    </location>
</feature>
<dbReference type="OrthoDB" id="9802811at2"/>
<feature type="binding site" evidence="2">
    <location>
        <position position="202"/>
    </location>
    <ligand>
        <name>ATP</name>
        <dbReference type="ChEBI" id="CHEBI:30616"/>
    </ligand>
</feature>
<feature type="binding site" evidence="2">
    <location>
        <position position="77"/>
    </location>
    <ligand>
        <name>Mg(2+)</name>
        <dbReference type="ChEBI" id="CHEBI:18420"/>
        <label>3</label>
    </ligand>
</feature>
<dbReference type="InterPro" id="IPR010918">
    <property type="entry name" value="PurM-like_C_dom"/>
</dbReference>
<organism evidence="5 6">
    <name type="scientific">Rubritalea squalenifaciens DSM 18772</name>
    <dbReference type="NCBI Taxonomy" id="1123071"/>
    <lineage>
        <taxon>Bacteria</taxon>
        <taxon>Pseudomonadati</taxon>
        <taxon>Verrucomicrobiota</taxon>
        <taxon>Verrucomicrobiia</taxon>
        <taxon>Verrucomicrobiales</taxon>
        <taxon>Rubritaleaceae</taxon>
        <taxon>Rubritalea</taxon>
    </lineage>
</organism>
<dbReference type="RefSeq" id="WP_143157532.1">
    <property type="nucleotide sequence ID" value="NZ_FQYR01000002.1"/>
</dbReference>
<keyword evidence="2" id="KW-0479">Metal-binding</keyword>
<feature type="binding site" evidence="2">
    <location>
        <position position="48"/>
    </location>
    <ligand>
        <name>Mg(2+)</name>
        <dbReference type="ChEBI" id="CHEBI:18420"/>
        <label>1</label>
    </ligand>
</feature>
<dbReference type="EMBL" id="FQYR01000002">
    <property type="protein sequence ID" value="SHI41433.1"/>
    <property type="molecule type" value="Genomic_DNA"/>
</dbReference>
<dbReference type="InterPro" id="IPR036676">
    <property type="entry name" value="PurM-like_C_sf"/>
</dbReference>
<dbReference type="EC" id="2.7.4.16" evidence="2"/>
<feature type="binding site" evidence="2">
    <location>
        <position position="203"/>
    </location>
    <ligand>
        <name>Mg(2+)</name>
        <dbReference type="ChEBI" id="CHEBI:18420"/>
        <label>5</label>
    </ligand>
</feature>
<reference evidence="5 6" key="1">
    <citation type="submission" date="2016-11" db="EMBL/GenBank/DDBJ databases">
        <authorList>
            <person name="Jaros S."/>
            <person name="Januszkiewicz K."/>
            <person name="Wedrychowicz H."/>
        </authorList>
    </citation>
    <scope>NUCLEOTIDE SEQUENCE [LARGE SCALE GENOMIC DNA]</scope>
    <source>
        <strain evidence="5 6">DSM 18772</strain>
    </source>
</reference>
<comment type="function">
    <text evidence="2">Catalyzes the ATP-dependent phosphorylation of thiamine-monophosphate (TMP) to form thiamine-pyrophosphate (TPP), the active form of vitamin B1.</text>
</comment>
<comment type="pathway">
    <text evidence="2">Cofactor biosynthesis; thiamine diphosphate biosynthesis; thiamine diphosphate from thiamine phosphate: step 1/1.</text>
</comment>
<dbReference type="STRING" id="1123071.SAMN02745181_0071"/>
<protein>
    <recommendedName>
        <fullName evidence="2">Thiamine-monophosphate kinase</fullName>
        <shortName evidence="2">TMP kinase</shortName>
        <shortName evidence="2">Thiamine-phosphate kinase</shortName>
        <ecNumber evidence="2">2.7.4.16</ecNumber>
    </recommendedName>
</protein>
<evidence type="ECO:0000256" key="1">
    <source>
        <dbReference type="ARBA" id="ARBA00022977"/>
    </source>
</evidence>
<feature type="binding site" evidence="2">
    <location>
        <position position="49"/>
    </location>
    <ligand>
        <name>Mg(2+)</name>
        <dbReference type="ChEBI" id="CHEBI:18420"/>
        <label>2</label>
    </ligand>
</feature>
<feature type="binding site" evidence="2">
    <location>
        <position position="56"/>
    </location>
    <ligand>
        <name>substrate</name>
    </ligand>
</feature>
<feature type="binding site" evidence="2">
    <location>
        <position position="290"/>
    </location>
    <ligand>
        <name>substrate</name>
    </ligand>
</feature>
<dbReference type="PIRSF" id="PIRSF005303">
    <property type="entry name" value="Thiam_monoph_kin"/>
    <property type="match status" value="1"/>
</dbReference>
<dbReference type="GO" id="GO:0000287">
    <property type="term" value="F:magnesium ion binding"/>
    <property type="evidence" value="ECO:0007669"/>
    <property type="project" value="UniProtKB-UniRule"/>
</dbReference>
<feature type="binding site" evidence="2">
    <location>
        <position position="77"/>
    </location>
    <ligand>
        <name>Mg(2+)</name>
        <dbReference type="ChEBI" id="CHEBI:18420"/>
        <label>4</label>
    </ligand>
</feature>
<dbReference type="GO" id="GO:0009030">
    <property type="term" value="F:thiamine-phosphate kinase activity"/>
    <property type="evidence" value="ECO:0007669"/>
    <property type="project" value="UniProtKB-UniRule"/>
</dbReference>
<keyword evidence="2" id="KW-0460">Magnesium</keyword>
<dbReference type="GO" id="GO:0005524">
    <property type="term" value="F:ATP binding"/>
    <property type="evidence" value="ECO:0007669"/>
    <property type="project" value="UniProtKB-UniRule"/>
</dbReference>
<dbReference type="InterPro" id="IPR016188">
    <property type="entry name" value="PurM-like_N"/>
</dbReference>
<dbReference type="Gene3D" id="3.90.650.10">
    <property type="entry name" value="PurM-like C-terminal domain"/>
    <property type="match status" value="1"/>
</dbReference>
<feature type="binding site" evidence="2">
    <location>
        <position position="200"/>
    </location>
    <ligand>
        <name>Mg(2+)</name>
        <dbReference type="ChEBI" id="CHEBI:18420"/>
        <label>3</label>
    </ligand>
</feature>
<comment type="caution">
    <text evidence="2">Lacks conserved residue(s) required for the propagation of feature annotation.</text>
</comment>
<dbReference type="AlphaFoldDB" id="A0A1M6AYX0"/>
<name>A0A1M6AYX0_9BACT</name>
<dbReference type="SUPFAM" id="SSF55326">
    <property type="entry name" value="PurM N-terminal domain-like"/>
    <property type="match status" value="1"/>
</dbReference>
<feature type="binding site" evidence="2">
    <location>
        <position position="77"/>
    </location>
    <ligand>
        <name>Mg(2+)</name>
        <dbReference type="ChEBI" id="CHEBI:18420"/>
        <label>2</label>
    </ligand>
</feature>
<dbReference type="InParanoid" id="A0A1M6AYX0"/>
<dbReference type="Pfam" id="PF00586">
    <property type="entry name" value="AIRS"/>
    <property type="match status" value="1"/>
</dbReference>
<dbReference type="FunCoup" id="A0A1M6AYX0">
    <property type="interactions" value="327"/>
</dbReference>